<organism evidence="2 3">
    <name type="scientific">Euzebya pacifica</name>
    <dbReference type="NCBI Taxonomy" id="1608957"/>
    <lineage>
        <taxon>Bacteria</taxon>
        <taxon>Bacillati</taxon>
        <taxon>Actinomycetota</taxon>
        <taxon>Nitriliruptoria</taxon>
        <taxon>Euzebyales</taxon>
    </lineage>
</organism>
<feature type="region of interest" description="Disordered" evidence="1">
    <location>
        <begin position="137"/>
        <end position="220"/>
    </location>
</feature>
<feature type="compositionally biased region" description="Low complexity" evidence="1">
    <location>
        <begin position="162"/>
        <end position="178"/>
    </location>
</feature>
<evidence type="ECO:0000313" key="2">
    <source>
        <dbReference type="EMBL" id="AXV08132.1"/>
    </source>
</evidence>
<dbReference type="EMBL" id="CP031165">
    <property type="protein sequence ID" value="AXV08132.1"/>
    <property type="molecule type" value="Genomic_DNA"/>
</dbReference>
<protein>
    <submittedName>
        <fullName evidence="2">Archaeal/vacuolar-type H+-ATPase subunit H</fullName>
    </submittedName>
</protein>
<accession>A0A346Y0Y5</accession>
<dbReference type="OrthoDB" id="3291843at2"/>
<name>A0A346Y0Y5_9ACTN</name>
<proteinExistence type="predicted"/>
<keyword evidence="3" id="KW-1185">Reference proteome</keyword>
<dbReference type="KEGG" id="euz:DVS28_a3457"/>
<dbReference type="AlphaFoldDB" id="A0A346Y0Y5"/>
<sequence>MDLENALAQLEHQLADARPVPLSASVMVNKDELERVAQAIRAALPEEIRQARWVLKERDTILAQASRDAEQVVEDGRRERDRMVADTELVREAHREAQRIVDRAGEEGRRIRNEAEDYVDAKLGDFEVVLQKTLSTVTRGRDRLRGRQASSEIRAGEDPTLPGGLPVQQDQPGPQGQHGPEDTVPPGEATQWPGAGPEQPADDMSPRTGGVKFFDHEETL</sequence>
<gene>
    <name evidence="2" type="ORF">DVS28_a3457</name>
</gene>
<reference evidence="2 3" key="1">
    <citation type="submission" date="2018-09" db="EMBL/GenBank/DDBJ databases">
        <title>Complete genome sequence of Euzebya sp. DY32-46 isolated from seawater of Pacific Ocean.</title>
        <authorList>
            <person name="Xu L."/>
            <person name="Wu Y.-H."/>
            <person name="Xu X.-W."/>
        </authorList>
    </citation>
    <scope>NUCLEOTIDE SEQUENCE [LARGE SCALE GENOMIC DNA]</scope>
    <source>
        <strain evidence="2 3">DY32-46</strain>
    </source>
</reference>
<dbReference type="Proteomes" id="UP000264006">
    <property type="component" value="Chromosome"/>
</dbReference>
<evidence type="ECO:0000256" key="1">
    <source>
        <dbReference type="SAM" id="MobiDB-lite"/>
    </source>
</evidence>
<dbReference type="RefSeq" id="WP_114592519.1">
    <property type="nucleotide sequence ID" value="NZ_CP031165.1"/>
</dbReference>
<evidence type="ECO:0000313" key="3">
    <source>
        <dbReference type="Proteomes" id="UP000264006"/>
    </source>
</evidence>